<name>A0A0E9T3L9_ANGAN</name>
<reference evidence="1" key="1">
    <citation type="submission" date="2014-11" db="EMBL/GenBank/DDBJ databases">
        <authorList>
            <person name="Amaro Gonzalez C."/>
        </authorList>
    </citation>
    <scope>NUCLEOTIDE SEQUENCE</scope>
</reference>
<evidence type="ECO:0000313" key="1">
    <source>
        <dbReference type="EMBL" id="JAH48221.1"/>
    </source>
</evidence>
<organism evidence="1">
    <name type="scientific">Anguilla anguilla</name>
    <name type="common">European freshwater eel</name>
    <name type="synonym">Muraena anguilla</name>
    <dbReference type="NCBI Taxonomy" id="7936"/>
    <lineage>
        <taxon>Eukaryota</taxon>
        <taxon>Metazoa</taxon>
        <taxon>Chordata</taxon>
        <taxon>Craniata</taxon>
        <taxon>Vertebrata</taxon>
        <taxon>Euteleostomi</taxon>
        <taxon>Actinopterygii</taxon>
        <taxon>Neopterygii</taxon>
        <taxon>Teleostei</taxon>
        <taxon>Anguilliformes</taxon>
        <taxon>Anguillidae</taxon>
        <taxon>Anguilla</taxon>
    </lineage>
</organism>
<dbReference type="AlphaFoldDB" id="A0A0E9T3L9"/>
<reference evidence="1" key="2">
    <citation type="journal article" date="2015" name="Fish Shellfish Immunol.">
        <title>Early steps in the European eel (Anguilla anguilla)-Vibrio vulnificus interaction in the gills: Role of the RtxA13 toxin.</title>
        <authorList>
            <person name="Callol A."/>
            <person name="Pajuelo D."/>
            <person name="Ebbesson L."/>
            <person name="Teles M."/>
            <person name="MacKenzie S."/>
            <person name="Amaro C."/>
        </authorList>
    </citation>
    <scope>NUCLEOTIDE SEQUENCE</scope>
</reference>
<dbReference type="EMBL" id="GBXM01060356">
    <property type="protein sequence ID" value="JAH48221.1"/>
    <property type="molecule type" value="Transcribed_RNA"/>
</dbReference>
<protein>
    <submittedName>
        <fullName evidence="1">Uncharacterized protein</fullName>
    </submittedName>
</protein>
<proteinExistence type="predicted"/>
<sequence>MWAFQICLHVLLCTES</sequence>
<accession>A0A0E9T3L9</accession>